<dbReference type="AlphaFoldDB" id="A0A1D9MMM9"/>
<evidence type="ECO:0000256" key="1">
    <source>
        <dbReference type="ARBA" id="ARBA00022679"/>
    </source>
</evidence>
<dbReference type="InterPro" id="IPR050832">
    <property type="entry name" value="Bact_Acetyltransf"/>
</dbReference>
<keyword evidence="1" id="KW-0808">Transferase</keyword>
<dbReference type="PANTHER" id="PTHR43877">
    <property type="entry name" value="AMINOALKYLPHOSPHONATE N-ACETYLTRANSFERASE-RELATED-RELATED"/>
    <property type="match status" value="1"/>
</dbReference>
<dbReference type="SUPFAM" id="SSF55729">
    <property type="entry name" value="Acyl-CoA N-acyltransferases (Nat)"/>
    <property type="match status" value="1"/>
</dbReference>
<dbReference type="PROSITE" id="PS51186">
    <property type="entry name" value="GNAT"/>
    <property type="match status" value="1"/>
</dbReference>
<evidence type="ECO:0000256" key="2">
    <source>
        <dbReference type="ARBA" id="ARBA00023315"/>
    </source>
</evidence>
<dbReference type="KEGG" id="avu:BK816_01645"/>
<organism evidence="4 5">
    <name type="scientific">Boudabousia tangfeifanii</name>
    <dbReference type="NCBI Taxonomy" id="1912795"/>
    <lineage>
        <taxon>Bacteria</taxon>
        <taxon>Bacillati</taxon>
        <taxon>Actinomycetota</taxon>
        <taxon>Actinomycetes</taxon>
        <taxon>Actinomycetales</taxon>
        <taxon>Actinomycetaceae</taxon>
        <taxon>Boudabousia</taxon>
    </lineage>
</organism>
<accession>A0A1D9MMM9</accession>
<dbReference type="Proteomes" id="UP000176288">
    <property type="component" value="Chromosome"/>
</dbReference>
<evidence type="ECO:0000313" key="4">
    <source>
        <dbReference type="EMBL" id="AOZ73413.1"/>
    </source>
</evidence>
<evidence type="ECO:0000313" key="5">
    <source>
        <dbReference type="Proteomes" id="UP000176288"/>
    </source>
</evidence>
<dbReference type="InterPro" id="IPR000182">
    <property type="entry name" value="GNAT_dom"/>
</dbReference>
<feature type="domain" description="N-acetyltransferase" evidence="3">
    <location>
        <begin position="1"/>
        <end position="182"/>
    </location>
</feature>
<dbReference type="InterPro" id="IPR016181">
    <property type="entry name" value="Acyl_CoA_acyltransferase"/>
</dbReference>
<keyword evidence="5" id="KW-1185">Reference proteome</keyword>
<gene>
    <name evidence="4" type="ORF">BK816_01645</name>
</gene>
<dbReference type="STRING" id="1912795.BK816_01645"/>
<proteinExistence type="predicted"/>
<dbReference type="EMBL" id="CP017812">
    <property type="protein sequence ID" value="AOZ73413.1"/>
    <property type="molecule type" value="Genomic_DNA"/>
</dbReference>
<dbReference type="GO" id="GO:0016747">
    <property type="term" value="F:acyltransferase activity, transferring groups other than amino-acyl groups"/>
    <property type="evidence" value="ECO:0007669"/>
    <property type="project" value="InterPro"/>
</dbReference>
<keyword evidence="2" id="KW-0012">Acyltransferase</keyword>
<dbReference type="CDD" id="cd04301">
    <property type="entry name" value="NAT_SF"/>
    <property type="match status" value="1"/>
</dbReference>
<name>A0A1D9MMM9_9ACTO</name>
<reference evidence="4 5" key="1">
    <citation type="submission" date="2016-10" db="EMBL/GenBank/DDBJ databases">
        <title>Actinomyces aegypiusis sp. nov., isolated from the Aegypius monachus in Qinghai Tibet Plateau China.</title>
        <authorList>
            <person name="Wang Y."/>
        </authorList>
    </citation>
    <scope>NUCLEOTIDE SEQUENCE [LARGE SCALE GENOMIC DNA]</scope>
    <source>
        <strain evidence="4 5">VUL4_3</strain>
    </source>
</reference>
<protein>
    <recommendedName>
        <fullName evidence="3">N-acetyltransferase domain-containing protein</fullName>
    </recommendedName>
</protein>
<dbReference type="Pfam" id="PF00583">
    <property type="entry name" value="Acetyltransf_1"/>
    <property type="match status" value="1"/>
</dbReference>
<sequence>MLVRQARLEDAPGVAGVHLAAWQEAYRGLLPDELLDARTLAGQTAKWELAIGRTLGQEWRSGGAPVPWDEFLVAEVSGRVVGWIVVGSPRDLVGESLGELKGIYVHPEFFGAGVGRLLLARGEEALLRHGCVEAFLWVLAGNERAAGFYRAHGWCPAEVDGVKEALIDGFVAVERRLVKSLIQ</sequence>
<dbReference type="Gene3D" id="3.40.630.30">
    <property type="match status" value="1"/>
</dbReference>
<evidence type="ECO:0000259" key="3">
    <source>
        <dbReference type="PROSITE" id="PS51186"/>
    </source>
</evidence>